<feature type="transmembrane region" description="Helical" evidence="6">
    <location>
        <begin position="12"/>
        <end position="34"/>
    </location>
</feature>
<dbReference type="KEGG" id="fek:C1H87_14200"/>
<protein>
    <submittedName>
        <fullName evidence="8">Sulfatase</fullName>
    </submittedName>
</protein>
<feature type="transmembrane region" description="Helical" evidence="6">
    <location>
        <begin position="161"/>
        <end position="179"/>
    </location>
</feature>
<feature type="transmembrane region" description="Helical" evidence="6">
    <location>
        <begin position="54"/>
        <end position="75"/>
    </location>
</feature>
<dbReference type="Gene3D" id="3.40.720.10">
    <property type="entry name" value="Alkaline Phosphatase, subunit A"/>
    <property type="match status" value="1"/>
</dbReference>
<dbReference type="SUPFAM" id="SSF53649">
    <property type="entry name" value="Alkaline phosphatase-like"/>
    <property type="match status" value="1"/>
</dbReference>
<gene>
    <name evidence="8" type="ORF">C1H87_14200</name>
</gene>
<dbReference type="RefSeq" id="WP_102756446.1">
    <property type="nucleotide sequence ID" value="NZ_CP025791.1"/>
</dbReference>
<evidence type="ECO:0000256" key="5">
    <source>
        <dbReference type="ARBA" id="ARBA00023136"/>
    </source>
</evidence>
<dbReference type="Proteomes" id="UP000235826">
    <property type="component" value="Chromosome"/>
</dbReference>
<comment type="subcellular location">
    <subcellularLocation>
        <location evidence="1">Cell membrane</location>
        <topology evidence="1">Multi-pass membrane protein</topology>
    </subcellularLocation>
</comment>
<evidence type="ECO:0000313" key="9">
    <source>
        <dbReference type="Proteomes" id="UP000235826"/>
    </source>
</evidence>
<evidence type="ECO:0000256" key="6">
    <source>
        <dbReference type="SAM" id="Phobius"/>
    </source>
</evidence>
<dbReference type="Gene3D" id="1.25.40.10">
    <property type="entry name" value="Tetratricopeptide repeat domain"/>
    <property type="match status" value="1"/>
</dbReference>
<dbReference type="Pfam" id="PF00884">
    <property type="entry name" value="Sulfatase"/>
    <property type="match status" value="1"/>
</dbReference>
<proteinExistence type="predicted"/>
<evidence type="ECO:0000256" key="2">
    <source>
        <dbReference type="ARBA" id="ARBA00022475"/>
    </source>
</evidence>
<dbReference type="SUPFAM" id="SSF48452">
    <property type="entry name" value="TPR-like"/>
    <property type="match status" value="1"/>
</dbReference>
<feature type="domain" description="Sulfatase N-terminal" evidence="7">
    <location>
        <begin position="243"/>
        <end position="529"/>
    </location>
</feature>
<dbReference type="InterPro" id="IPR011990">
    <property type="entry name" value="TPR-like_helical_dom_sf"/>
</dbReference>
<keyword evidence="4 6" id="KW-1133">Transmembrane helix</keyword>
<reference evidence="8 9" key="1">
    <citation type="submission" date="2018-01" db="EMBL/GenBank/DDBJ databases">
        <title>Complete genome sequence of Flavivirga eckloniae ECD14 isolated from seaweed Ecklonia cava.</title>
        <authorList>
            <person name="Lee J.H."/>
            <person name="Baik K.S."/>
            <person name="Seong C.N."/>
        </authorList>
    </citation>
    <scope>NUCLEOTIDE SEQUENCE [LARGE SCALE GENOMIC DNA]</scope>
    <source>
        <strain evidence="8 9">ECD14</strain>
    </source>
</reference>
<dbReference type="InterPro" id="IPR050448">
    <property type="entry name" value="OpgB/LTA_synthase_biosynth"/>
</dbReference>
<accession>A0A2K9PRU5</accession>
<evidence type="ECO:0000256" key="1">
    <source>
        <dbReference type="ARBA" id="ARBA00004651"/>
    </source>
</evidence>
<dbReference type="PANTHER" id="PTHR47371">
    <property type="entry name" value="LIPOTEICHOIC ACID SYNTHASE"/>
    <property type="match status" value="1"/>
</dbReference>
<feature type="transmembrane region" description="Helical" evidence="6">
    <location>
        <begin position="82"/>
        <end position="102"/>
    </location>
</feature>
<dbReference type="InterPro" id="IPR017850">
    <property type="entry name" value="Alkaline_phosphatase_core_sf"/>
</dbReference>
<dbReference type="CDD" id="cd16015">
    <property type="entry name" value="LTA_synthase"/>
    <property type="match status" value="1"/>
</dbReference>
<evidence type="ECO:0000256" key="4">
    <source>
        <dbReference type="ARBA" id="ARBA00022989"/>
    </source>
</evidence>
<evidence type="ECO:0000256" key="3">
    <source>
        <dbReference type="ARBA" id="ARBA00022692"/>
    </source>
</evidence>
<sequence length="806" mass="92442">MKFNIEKEAITTYIYLTLSLMGGLWLVSLFELFALKTLETNIFLASIYKLVNDFWSGITMGVLCFPLFMLLTQFVKKQALTVIKVLFVLLIIIQFSLVKYTITTNLNLGVDILGYSFDDAFSTVSVSESISITYFLPFIIFPLLFLLLFRYVNNTLNARKLIGLGIISAVLLGCLKLTIPQASHNSHQNKIAFLTNDIIKFQHEKSKLNASSFANRTDYPLLKSSHNFKDVLSPYLTFNKEKPNIVVIVVEGLGSEFVNGNEYSGFTPYIDSLIQKSLYWKNFVSTTGRSFGILPALFGSLPYGETGFLDLTKTPSHISLISVLKANGYKTSYYSGGPSSFDRKINFLEYNGIETLIDENKYGPGFEKTKGNDGGFSWGYPDSEIFRKALTSFETEKQPRLDIVMTLSTHEPFEYPKKEAYMAQVDKLLASSRTFESIKEQVIDHKDIFGCLLYTDNAIKEFMHAYKQRSDYSNTIFVITGDHRLIPITQKDKLCRFHVPFLIYSPMLKKADSFKSVSSHWDVTPSLLQSLTKNFKFKPLNKVPWVGKGLDTARQFRNIHKIPLMRYKGSINDFIYKDYFYSDGELFKINENFGTYKVSEAVITKTMADSLLAFKKMNAYVTQQNKIFPDSLNIYITPKTEFSPKQLASINKHAEGKTYDDVLFIARDLSFKKQYKTARLLCDYILNEYPNYTDARILKGRSLAWEQDYEKSEKVLLNAIKRSPYYDDGYLAILDMYWWSGQDEKSIKIFEQAITNDVINPEISFKMAKAFKRIDNTKFAIKLMDSIIKIHPNNSDYLAFNKSLTQ</sequence>
<keyword evidence="3 6" id="KW-0812">Transmembrane</keyword>
<keyword evidence="5 6" id="KW-0472">Membrane</keyword>
<dbReference type="PANTHER" id="PTHR47371:SF3">
    <property type="entry name" value="PHOSPHOGLYCEROL TRANSFERASE I"/>
    <property type="match status" value="1"/>
</dbReference>
<evidence type="ECO:0000259" key="7">
    <source>
        <dbReference type="Pfam" id="PF00884"/>
    </source>
</evidence>
<feature type="transmembrane region" description="Helical" evidence="6">
    <location>
        <begin position="131"/>
        <end position="149"/>
    </location>
</feature>
<keyword evidence="2" id="KW-1003">Cell membrane</keyword>
<dbReference type="AlphaFoldDB" id="A0A2K9PRU5"/>
<dbReference type="GO" id="GO:0005886">
    <property type="term" value="C:plasma membrane"/>
    <property type="evidence" value="ECO:0007669"/>
    <property type="project" value="UniProtKB-SubCell"/>
</dbReference>
<organism evidence="8 9">
    <name type="scientific">Flavivirga eckloniae</name>
    <dbReference type="NCBI Taxonomy" id="1803846"/>
    <lineage>
        <taxon>Bacteria</taxon>
        <taxon>Pseudomonadati</taxon>
        <taxon>Bacteroidota</taxon>
        <taxon>Flavobacteriia</taxon>
        <taxon>Flavobacteriales</taxon>
        <taxon>Flavobacteriaceae</taxon>
        <taxon>Flavivirga</taxon>
    </lineage>
</organism>
<keyword evidence="9" id="KW-1185">Reference proteome</keyword>
<dbReference type="EMBL" id="CP025791">
    <property type="protein sequence ID" value="AUP79793.1"/>
    <property type="molecule type" value="Genomic_DNA"/>
</dbReference>
<dbReference type="InterPro" id="IPR000917">
    <property type="entry name" value="Sulfatase_N"/>
</dbReference>
<dbReference type="OrthoDB" id="9777768at2"/>
<evidence type="ECO:0000313" key="8">
    <source>
        <dbReference type="EMBL" id="AUP79793.1"/>
    </source>
</evidence>
<name>A0A2K9PRU5_9FLAO</name>